<dbReference type="CDD" id="cd00383">
    <property type="entry name" value="trans_reg_C"/>
    <property type="match status" value="1"/>
</dbReference>
<dbReference type="Gene3D" id="1.10.10.10">
    <property type="entry name" value="Winged helix-like DNA-binding domain superfamily/Winged helix DNA-binding domain"/>
    <property type="match status" value="1"/>
</dbReference>
<protein>
    <recommendedName>
        <fullName evidence="4">OmpR/PhoB-type domain-containing protein</fullName>
    </recommendedName>
</protein>
<organism evidence="5 6">
    <name type="scientific">Serratia marcescens</name>
    <dbReference type="NCBI Taxonomy" id="615"/>
    <lineage>
        <taxon>Bacteria</taxon>
        <taxon>Pseudomonadati</taxon>
        <taxon>Pseudomonadota</taxon>
        <taxon>Gammaproteobacteria</taxon>
        <taxon>Enterobacterales</taxon>
        <taxon>Yersiniaceae</taxon>
        <taxon>Serratia</taxon>
    </lineage>
</organism>
<dbReference type="InterPro" id="IPR016032">
    <property type="entry name" value="Sig_transdc_resp-reg_C-effctor"/>
</dbReference>
<keyword evidence="3" id="KW-0472">Membrane</keyword>
<accession>A0ABD6HRY7</accession>
<feature type="DNA-binding region" description="OmpR/PhoB-type" evidence="2">
    <location>
        <begin position="1"/>
        <end position="103"/>
    </location>
</feature>
<proteinExistence type="predicted"/>
<dbReference type="Pfam" id="PF00486">
    <property type="entry name" value="Trans_reg_C"/>
    <property type="match status" value="1"/>
</dbReference>
<keyword evidence="3" id="KW-1133">Transmembrane helix</keyword>
<feature type="transmembrane region" description="Helical" evidence="3">
    <location>
        <begin position="142"/>
        <end position="159"/>
    </location>
</feature>
<evidence type="ECO:0000313" key="6">
    <source>
        <dbReference type="Proteomes" id="UP000443014"/>
    </source>
</evidence>
<dbReference type="RefSeq" id="WP_156866132.1">
    <property type="nucleotide sequence ID" value="NZ_JAOEGE010000001.1"/>
</dbReference>
<dbReference type="InterPro" id="IPR001867">
    <property type="entry name" value="OmpR/PhoB-type_DNA-bd"/>
</dbReference>
<evidence type="ECO:0000313" key="5">
    <source>
        <dbReference type="EMBL" id="MVF04953.1"/>
    </source>
</evidence>
<name>A0ABD6HRY7_SERMA</name>
<sequence length="260" mass="29560">MNYMINDCVRYNPADGTLFCVDNHIDMLSLGRVPNELLLLFVTNNGVALRREDILNELWEKKGFSASSNNLNNHISALRKTLSQCGLPELITTIPKYGFMFEAELSIITSEECMQPLGFHLPSSSPVSVSVSPFQLVRVKTIVGSLLCLFVIIFILFILNSSERQVDKYNVMKESQCQFHVVGDKAKSMEREKALRIMKTIVDEENIDCNSKSDVYFMADDGVDTVGRHFTGYLLAECLRESTMACDNHYFNQYKNHEEN</sequence>
<keyword evidence="1 2" id="KW-0238">DNA-binding</keyword>
<gene>
    <name evidence="5" type="ORF">GMA22_17035</name>
</gene>
<reference evidence="5 6" key="1">
    <citation type="submission" date="2019-11" db="EMBL/GenBank/DDBJ databases">
        <title>Whole genome sequence of a plant growth promoting strain Serratia marcescens BTL07 isolated from the rhizoplane of Chili (Capsicum annuum).</title>
        <authorList>
            <person name="Dutta S."/>
            <person name="Khatun A."/>
            <person name="Gupta D.R."/>
            <person name="Surovy M.Z."/>
            <person name="Rahman M.M."/>
            <person name="Mahmud N.U."/>
            <person name="Emes R."/>
            <person name="Warry A."/>
            <person name="West H."/>
            <person name="Clarke M.L."/>
            <person name="Islam M.T."/>
        </authorList>
    </citation>
    <scope>NUCLEOTIDE SEQUENCE [LARGE SCALE GENOMIC DNA]</scope>
    <source>
        <strain evidence="5 6">BTL07</strain>
    </source>
</reference>
<dbReference type="GO" id="GO:0003677">
    <property type="term" value="F:DNA binding"/>
    <property type="evidence" value="ECO:0007669"/>
    <property type="project" value="UniProtKB-UniRule"/>
</dbReference>
<evidence type="ECO:0000259" key="4">
    <source>
        <dbReference type="PROSITE" id="PS51755"/>
    </source>
</evidence>
<dbReference type="SUPFAM" id="SSF46894">
    <property type="entry name" value="C-terminal effector domain of the bipartite response regulators"/>
    <property type="match status" value="1"/>
</dbReference>
<dbReference type="PROSITE" id="PS51755">
    <property type="entry name" value="OMPR_PHOB"/>
    <property type="match status" value="1"/>
</dbReference>
<dbReference type="SMART" id="SM00862">
    <property type="entry name" value="Trans_reg_C"/>
    <property type="match status" value="1"/>
</dbReference>
<evidence type="ECO:0000256" key="1">
    <source>
        <dbReference type="ARBA" id="ARBA00023125"/>
    </source>
</evidence>
<evidence type="ECO:0000256" key="3">
    <source>
        <dbReference type="SAM" id="Phobius"/>
    </source>
</evidence>
<dbReference type="EMBL" id="WNKC01000003">
    <property type="protein sequence ID" value="MVF04953.1"/>
    <property type="molecule type" value="Genomic_DNA"/>
</dbReference>
<dbReference type="Proteomes" id="UP000443014">
    <property type="component" value="Unassembled WGS sequence"/>
</dbReference>
<keyword evidence="3" id="KW-0812">Transmembrane</keyword>
<dbReference type="AlphaFoldDB" id="A0ABD6HRY7"/>
<feature type="domain" description="OmpR/PhoB-type" evidence="4">
    <location>
        <begin position="1"/>
        <end position="103"/>
    </location>
</feature>
<evidence type="ECO:0000256" key="2">
    <source>
        <dbReference type="PROSITE-ProRule" id="PRU01091"/>
    </source>
</evidence>
<dbReference type="InterPro" id="IPR036388">
    <property type="entry name" value="WH-like_DNA-bd_sf"/>
</dbReference>
<comment type="caution">
    <text evidence="5">The sequence shown here is derived from an EMBL/GenBank/DDBJ whole genome shotgun (WGS) entry which is preliminary data.</text>
</comment>